<evidence type="ECO:0000313" key="3">
    <source>
        <dbReference type="Proteomes" id="UP001370348"/>
    </source>
</evidence>
<reference evidence="2 3" key="1">
    <citation type="submission" date="2021-12" db="EMBL/GenBank/DDBJ databases">
        <title>Discovery of the Pendulisporaceae a myxobacterial family with distinct sporulation behavior and unique specialized metabolism.</title>
        <authorList>
            <person name="Garcia R."/>
            <person name="Popoff A."/>
            <person name="Bader C.D."/>
            <person name="Loehr J."/>
            <person name="Walesch S."/>
            <person name="Walt C."/>
            <person name="Boldt J."/>
            <person name="Bunk B."/>
            <person name="Haeckl F.J.F.P.J."/>
            <person name="Gunesch A.P."/>
            <person name="Birkelbach J."/>
            <person name="Nuebel U."/>
            <person name="Pietschmann T."/>
            <person name="Bach T."/>
            <person name="Mueller R."/>
        </authorList>
    </citation>
    <scope>NUCLEOTIDE SEQUENCE [LARGE SCALE GENOMIC DNA]</scope>
    <source>
        <strain evidence="2 3">MSr11954</strain>
    </source>
</reference>
<dbReference type="RefSeq" id="WP_394824649.1">
    <property type="nucleotide sequence ID" value="NZ_CP089984.1"/>
</dbReference>
<sequence length="313" mass="34484">MTRERPLHVILGAGQIGSLLATALLEQGHRVRLVRKGPAGQALPNLEHESGDITDLAFAERATRGASVVYDCMNPPYHRWPELLLPIAKGALHGAARAGAKLIALDCLYMYGRPTGPMDEDTPMNPCSKKGALRVELANMRLAAHARGEVRVAIGRASDFFGPNLPYSAWSARFFERVYAGKPAECLGNPDMPHSYTYAPDIARALVTLGERDDALGRAWHLPTSRAESTRALARRIGRALDRDVNVVRVPKIALRAMGVFVPFLREAVEMTYQWEVPFVLDDTRFRTTFGVGPTPIDDAVDDTAAWARRQFS</sequence>
<dbReference type="InterPro" id="IPR051783">
    <property type="entry name" value="NAD(P)-dependent_oxidoreduct"/>
</dbReference>
<dbReference type="EMBL" id="CP089984">
    <property type="protein sequence ID" value="WXB15026.1"/>
    <property type="molecule type" value="Genomic_DNA"/>
</dbReference>
<dbReference type="Gene3D" id="3.40.50.720">
    <property type="entry name" value="NAD(P)-binding Rossmann-like Domain"/>
    <property type="match status" value="1"/>
</dbReference>
<feature type="domain" description="NAD-dependent epimerase/dehydratase" evidence="1">
    <location>
        <begin position="10"/>
        <end position="215"/>
    </location>
</feature>
<evidence type="ECO:0000313" key="2">
    <source>
        <dbReference type="EMBL" id="WXB15026.1"/>
    </source>
</evidence>
<dbReference type="Pfam" id="PF01370">
    <property type="entry name" value="Epimerase"/>
    <property type="match status" value="1"/>
</dbReference>
<dbReference type="SUPFAM" id="SSF51735">
    <property type="entry name" value="NAD(P)-binding Rossmann-fold domains"/>
    <property type="match status" value="1"/>
</dbReference>
<dbReference type="PANTHER" id="PTHR48079:SF6">
    <property type="entry name" value="NAD(P)-BINDING DOMAIN-CONTAINING PROTEIN-RELATED"/>
    <property type="match status" value="1"/>
</dbReference>
<name>A0ABZ2M113_9BACT</name>
<proteinExistence type="predicted"/>
<dbReference type="InterPro" id="IPR036291">
    <property type="entry name" value="NAD(P)-bd_dom_sf"/>
</dbReference>
<organism evidence="2 3">
    <name type="scientific">Pendulispora albinea</name>
    <dbReference type="NCBI Taxonomy" id="2741071"/>
    <lineage>
        <taxon>Bacteria</taxon>
        <taxon>Pseudomonadati</taxon>
        <taxon>Myxococcota</taxon>
        <taxon>Myxococcia</taxon>
        <taxon>Myxococcales</taxon>
        <taxon>Sorangiineae</taxon>
        <taxon>Pendulisporaceae</taxon>
        <taxon>Pendulispora</taxon>
    </lineage>
</organism>
<evidence type="ECO:0000259" key="1">
    <source>
        <dbReference type="Pfam" id="PF01370"/>
    </source>
</evidence>
<dbReference type="PANTHER" id="PTHR48079">
    <property type="entry name" value="PROTEIN YEEZ"/>
    <property type="match status" value="1"/>
</dbReference>
<dbReference type="InterPro" id="IPR001509">
    <property type="entry name" value="Epimerase_deHydtase"/>
</dbReference>
<keyword evidence="3" id="KW-1185">Reference proteome</keyword>
<dbReference type="Proteomes" id="UP001370348">
    <property type="component" value="Chromosome"/>
</dbReference>
<protein>
    <submittedName>
        <fullName evidence="2">NAD-dependent epimerase/dehydratase family protein</fullName>
    </submittedName>
</protein>
<accession>A0ABZ2M113</accession>
<gene>
    <name evidence="2" type="ORF">LZC94_45310</name>
</gene>